<feature type="transmembrane region" description="Helical" evidence="1">
    <location>
        <begin position="470"/>
        <end position="487"/>
    </location>
</feature>
<dbReference type="Proteomes" id="UP000198304">
    <property type="component" value="Unassembled WGS sequence"/>
</dbReference>
<gene>
    <name evidence="3" type="ORF">SAMN05446037_104418</name>
</gene>
<evidence type="ECO:0000313" key="4">
    <source>
        <dbReference type="Proteomes" id="UP000198304"/>
    </source>
</evidence>
<keyword evidence="4" id="KW-1185">Reference proteome</keyword>
<feature type="transmembrane region" description="Helical" evidence="1">
    <location>
        <begin position="320"/>
        <end position="343"/>
    </location>
</feature>
<evidence type="ECO:0000256" key="1">
    <source>
        <dbReference type="SAM" id="Phobius"/>
    </source>
</evidence>
<protein>
    <submittedName>
        <fullName evidence="3">Putative tricarboxylic transport membrane protein</fullName>
    </submittedName>
</protein>
<dbReference type="RefSeq" id="WP_089285274.1">
    <property type="nucleotide sequence ID" value="NZ_FZOJ01000044.1"/>
</dbReference>
<dbReference type="PANTHER" id="PTHR35342">
    <property type="entry name" value="TRICARBOXYLIC TRANSPORT PROTEIN"/>
    <property type="match status" value="1"/>
</dbReference>
<evidence type="ECO:0000259" key="2">
    <source>
        <dbReference type="Pfam" id="PF01970"/>
    </source>
</evidence>
<dbReference type="OrthoDB" id="9781349at2"/>
<feature type="transmembrane region" description="Helical" evidence="1">
    <location>
        <begin position="169"/>
        <end position="186"/>
    </location>
</feature>
<keyword evidence="1" id="KW-0472">Membrane</keyword>
<reference evidence="3 4" key="1">
    <citation type="submission" date="2017-06" db="EMBL/GenBank/DDBJ databases">
        <authorList>
            <person name="Kim H.J."/>
            <person name="Triplett B.A."/>
        </authorList>
    </citation>
    <scope>NUCLEOTIDE SEQUENCE [LARGE SCALE GENOMIC DNA]</scope>
    <source>
        <strain evidence="3 4">SCA</strain>
    </source>
</reference>
<feature type="transmembrane region" description="Helical" evidence="1">
    <location>
        <begin position="138"/>
        <end position="157"/>
    </location>
</feature>
<feature type="transmembrane region" description="Helical" evidence="1">
    <location>
        <begin position="206"/>
        <end position="226"/>
    </location>
</feature>
<name>A0A239K746_9FIRM</name>
<dbReference type="EMBL" id="FZOJ01000044">
    <property type="protein sequence ID" value="SNT14177.1"/>
    <property type="molecule type" value="Genomic_DNA"/>
</dbReference>
<dbReference type="AlphaFoldDB" id="A0A239K746"/>
<feature type="transmembrane region" description="Helical" evidence="1">
    <location>
        <begin position="355"/>
        <end position="382"/>
    </location>
</feature>
<feature type="transmembrane region" description="Helical" evidence="1">
    <location>
        <begin position="394"/>
        <end position="427"/>
    </location>
</feature>
<feature type="transmembrane region" description="Helical" evidence="1">
    <location>
        <begin position="12"/>
        <end position="36"/>
    </location>
</feature>
<proteinExistence type="predicted"/>
<dbReference type="Pfam" id="PF01970">
    <property type="entry name" value="TctA"/>
    <property type="match status" value="1"/>
</dbReference>
<feature type="transmembrane region" description="Helical" evidence="1">
    <location>
        <begin position="109"/>
        <end position="132"/>
    </location>
</feature>
<dbReference type="InterPro" id="IPR002823">
    <property type="entry name" value="DUF112_TM"/>
</dbReference>
<feature type="domain" description="DUF112" evidence="2">
    <location>
        <begin position="20"/>
        <end position="439"/>
    </location>
</feature>
<keyword evidence="1" id="KW-0812">Transmembrane</keyword>
<feature type="transmembrane region" description="Helical" evidence="1">
    <location>
        <begin position="48"/>
        <end position="71"/>
    </location>
</feature>
<accession>A0A239K746</accession>
<evidence type="ECO:0000313" key="3">
    <source>
        <dbReference type="EMBL" id="SNT14177.1"/>
    </source>
</evidence>
<dbReference type="PANTHER" id="PTHR35342:SF5">
    <property type="entry name" value="TRICARBOXYLIC TRANSPORT PROTEIN"/>
    <property type="match status" value="1"/>
</dbReference>
<keyword evidence="1" id="KW-1133">Transmembrane helix</keyword>
<sequence>MESLIYLIQGFMIALTPANLMWVTLGGVLGTVIGMLPGLGPATGVAVLLPLTFTMGPTAALITMCGVYYGAMFGGSRSSILINTPGDGAAIAATFDGYPMTLNGRAETALAISGIASFIGGLLATVAIVFVAVPVARFGLKFGSAEYFVLMVFALSATASMSKGNMIKGFISLIIGLMVATVGIDAQSGVHRFTFGIMELQGGIDFLVVIIAMYALGEVFGTFQIIKEGKRKMQTKFGKIWITKEDWKRCIWPILRSAPIGFFVGTLPGAGGTMASLMAYNNEKQLSKNPEDFGKGEIVGLAAPESANNASSVGALIPMLTLGIPGSGTTAVMMGALLMLGLQPGPMLFQQHPDVAWGLIASMFIGNFILALINIPMAGLLVRLLAIPPRILYPVVMALAFVGTYSITHTAVSFYILVIFGLVGYFMHKAKVPTAPLILAVIVGDKMEQSFRQALTISNGSVEIFYRSNVSKTLILLTILSILYPIIQDKLKKRKAAMAN</sequence>
<organism evidence="3 4">
    <name type="scientific">Anaerovirgula multivorans</name>
    <dbReference type="NCBI Taxonomy" id="312168"/>
    <lineage>
        <taxon>Bacteria</taxon>
        <taxon>Bacillati</taxon>
        <taxon>Bacillota</taxon>
        <taxon>Clostridia</taxon>
        <taxon>Peptostreptococcales</taxon>
        <taxon>Natronincolaceae</taxon>
        <taxon>Anaerovirgula</taxon>
    </lineage>
</organism>